<feature type="region of interest" description="Disordered" evidence="1">
    <location>
        <begin position="105"/>
        <end position="134"/>
    </location>
</feature>
<dbReference type="Proteomes" id="UP000028006">
    <property type="component" value="Unassembled WGS sequence"/>
</dbReference>
<evidence type="ECO:0000256" key="2">
    <source>
        <dbReference type="SAM" id="SignalP"/>
    </source>
</evidence>
<evidence type="ECO:0000313" key="5">
    <source>
        <dbReference type="Proteomes" id="UP000028006"/>
    </source>
</evidence>
<proteinExistence type="predicted"/>
<dbReference type="InterPro" id="IPR006315">
    <property type="entry name" value="OM_autotransptr_brl_dom"/>
</dbReference>
<dbReference type="GO" id="GO:0019867">
    <property type="term" value="C:outer membrane"/>
    <property type="evidence" value="ECO:0007669"/>
    <property type="project" value="InterPro"/>
</dbReference>
<dbReference type="SMART" id="SM00869">
    <property type="entry name" value="Autotransporter"/>
    <property type="match status" value="1"/>
</dbReference>
<dbReference type="Pfam" id="PF03797">
    <property type="entry name" value="Autotransporter"/>
    <property type="match status" value="1"/>
</dbReference>
<feature type="compositionally biased region" description="Basic and acidic residues" evidence="1">
    <location>
        <begin position="538"/>
        <end position="554"/>
    </location>
</feature>
<dbReference type="NCBIfam" id="TIGR01414">
    <property type="entry name" value="autotrans_barl"/>
    <property type="match status" value="1"/>
</dbReference>
<dbReference type="Gene3D" id="2.40.128.130">
    <property type="entry name" value="Autotransporter beta-domain"/>
    <property type="match status" value="1"/>
</dbReference>
<evidence type="ECO:0000256" key="1">
    <source>
        <dbReference type="SAM" id="MobiDB-lite"/>
    </source>
</evidence>
<dbReference type="PROSITE" id="PS51208">
    <property type="entry name" value="AUTOTRANSPORTER"/>
    <property type="match status" value="1"/>
</dbReference>
<feature type="signal peptide" evidence="2">
    <location>
        <begin position="1"/>
        <end position="29"/>
    </location>
</feature>
<organism evidence="4 5">
    <name type="scientific">Endozoicomonas montiporae</name>
    <dbReference type="NCBI Taxonomy" id="1027273"/>
    <lineage>
        <taxon>Bacteria</taxon>
        <taxon>Pseudomonadati</taxon>
        <taxon>Pseudomonadota</taxon>
        <taxon>Gammaproteobacteria</taxon>
        <taxon>Oceanospirillales</taxon>
        <taxon>Endozoicomonadaceae</taxon>
        <taxon>Endozoicomonas</taxon>
    </lineage>
</organism>
<dbReference type="InterPro" id="IPR036709">
    <property type="entry name" value="Autotransporte_beta_dom_sf"/>
</dbReference>
<reference evidence="4 5" key="1">
    <citation type="submission" date="2014-06" db="EMBL/GenBank/DDBJ databases">
        <title>Whole Genome Sequences of Three Symbiotic Endozoicomonas Bacteria.</title>
        <authorList>
            <person name="Neave M.J."/>
            <person name="Apprill A."/>
            <person name="Voolstra C.R."/>
        </authorList>
    </citation>
    <scope>NUCLEOTIDE SEQUENCE [LARGE SCALE GENOMIC DNA]</scope>
    <source>
        <strain evidence="4 5">LMG 24815</strain>
    </source>
</reference>
<gene>
    <name evidence="4" type="ORF">GZ77_04645</name>
</gene>
<dbReference type="SUPFAM" id="SSF103515">
    <property type="entry name" value="Autotransporter"/>
    <property type="match status" value="1"/>
</dbReference>
<evidence type="ECO:0000313" key="4">
    <source>
        <dbReference type="EMBL" id="KEQ15820.1"/>
    </source>
</evidence>
<dbReference type="RefSeq" id="WP_034873086.1">
    <property type="nucleotide sequence ID" value="NZ_JOKG01000001.1"/>
</dbReference>
<name>A0A081NBJ7_9GAMM</name>
<accession>A0A081NBJ7</accession>
<dbReference type="InterPro" id="IPR005546">
    <property type="entry name" value="Autotransporte_beta"/>
</dbReference>
<dbReference type="eggNOG" id="COG4625">
    <property type="taxonomic scope" value="Bacteria"/>
</dbReference>
<comment type="caution">
    <text evidence="4">The sequence shown here is derived from an EMBL/GenBank/DDBJ whole genome shotgun (WGS) entry which is preliminary data.</text>
</comment>
<evidence type="ECO:0000259" key="3">
    <source>
        <dbReference type="PROSITE" id="PS51208"/>
    </source>
</evidence>
<feature type="chain" id="PRO_5001760665" description="Autotransporter domain-containing protein" evidence="2">
    <location>
        <begin position="30"/>
        <end position="1296"/>
    </location>
</feature>
<keyword evidence="2" id="KW-0732">Signal</keyword>
<feature type="compositionally biased region" description="Basic and acidic residues" evidence="1">
    <location>
        <begin position="115"/>
        <end position="134"/>
    </location>
</feature>
<sequence>MKQVQVFKKTLLSLAVVSALGGYGTYLQADDQPKFNPETFLNGKQADSDEQMKILREISDGLKTDLDKNTANFGIKAIFAEMQKKSVDAVSKLSGLETQLKSAEAAFNEPNGSDNKPKPQNIKDSEKAEVDRLTGEVETAKKEVQTAREGVLNYVKANRDAFGLKDLFAKQDAKNDTGEGGKKPQAGRKELYAEPAEKVDFAAARNPAKATVASVEASSVGIGALAPKAKGEDDAKYQEKVDKALKQLSEIKSDDFKKMFLVKDPAAKDPKAKADTAPQVIRLKGFDLRNPELFDAFMARVQAEVPELFNKTGDPQDVVFTESTVELDKFKTSAAKPMPGVHFATPEKAVATDPYGTYVIADSSDVYQESVGKEKPVDTFIVTEKSSFHSKESVNAAKVQIKDAENVAGFTADADGKVTETYLPLVGKPYENTEVRAETKDGKSGDVIARKRTRAEIQSKKGMVTVSGYQDVEITSSNLKSDGLGVPVTEGGAGTQNMTIRDSEIGMKDGTEIVAENLVIEGKSTIQSVVAAAATSSSDKKDEKAGKQDAKTKETAGLTTIRGANQQKEFEVTTINKDGEKSVTQERIAGVDTFKIGKDAKVMANVEKFEEGTVDGTLISDHIGSKDDRINKLTLGEGAKVLRYSLAGNTIHGSDKLDLTVGKGVTVIHDVDGFHTIVLDGGLLEGNLAGLDAHETASENEKAFEGSSVDLKSGVYQGGNVTNVKSFTISGPVHLAPGSTKLSKMKDDGTGFETTETRSIIITGNVDVRGGAEPVIYKSKDLADDVSPVTVKGNVTFEQGAKLGVALDLADVNEARLSTPYLKIEDGSGAVAPAEVGNGTLTLKGNNRVVLKNDLNQSSEQDVYARLKAIHDKAKEGDVVYDLAVVSYEHREGEFEKPDSDNPLFDVTVKEPKANDGSTTYTISMKYNTDLRSALRSKGLSTNDSEVANAAYQSAMNAPSTQIGTEMLKAISTEGYQRVASENQWDPHVGMGMAAVTVTQKANQSISRHLNRHRTGIATGDMFESQGFWGEYFHSSGEMDDKKDIRGFENKVNGINLGLDAMLNEELTVGFAFTYGDVKTETNKSGRDASGDTFMGTLYTGWTMNNYFFDTMWTYGRGDIDMKRKTSQGTYKSDTKSDTLGARLVGGYNYQYNQWLIQPQVEFNYVKVKFDDFKEKQSQGAFAQSVKLDDFEVMELGAGLKLMADFDVSNGVLKPEFTLMGYHDFKDKKPKVEGTFLNGGGTYRLTGKGREENRVLAGVGVKYEMNNNLTLGLNYDYNWQDDYTAHGIVASVRYDF</sequence>
<dbReference type="EMBL" id="JOKG01000001">
    <property type="protein sequence ID" value="KEQ15820.1"/>
    <property type="molecule type" value="Genomic_DNA"/>
</dbReference>
<feature type="region of interest" description="Disordered" evidence="1">
    <location>
        <begin position="533"/>
        <end position="558"/>
    </location>
</feature>
<protein>
    <recommendedName>
        <fullName evidence="3">Autotransporter domain-containing protein</fullName>
    </recommendedName>
</protein>
<feature type="domain" description="Autotransporter" evidence="3">
    <location>
        <begin position="1021"/>
        <end position="1296"/>
    </location>
</feature>
<keyword evidence="5" id="KW-1185">Reference proteome</keyword>